<dbReference type="Proteomes" id="UP001200513">
    <property type="component" value="Chromosome"/>
</dbReference>
<keyword evidence="1" id="KW-1133">Transmembrane helix</keyword>
<organism evidence="2">
    <name type="scientific">Candidatus Heimdallarchaeum endolithica</name>
    <dbReference type="NCBI Taxonomy" id="2876572"/>
    <lineage>
        <taxon>Archaea</taxon>
        <taxon>Promethearchaeati</taxon>
        <taxon>Candidatus Heimdallarchaeota</taxon>
        <taxon>Candidatus Heimdallarchaeia (ex Rinke et al. 2021) (nom. nud.)</taxon>
        <taxon>Candidatus Heimdallarchaeales</taxon>
        <taxon>Candidatus Heimdallarchaeaceae</taxon>
        <taxon>Candidatus Heimdallarchaeum</taxon>
    </lineage>
</organism>
<keyword evidence="1" id="KW-0812">Transmembrane</keyword>
<dbReference type="AlphaFoldDB" id="A0A9Y1BNB9"/>
<dbReference type="InterPro" id="IPR038587">
    <property type="entry name" value="Ribosomal_eL40_sf"/>
</dbReference>
<keyword evidence="1" id="KW-0472">Membrane</keyword>
<feature type="transmembrane region" description="Helical" evidence="1">
    <location>
        <begin position="42"/>
        <end position="65"/>
    </location>
</feature>
<dbReference type="EMBL" id="CP084167">
    <property type="protein sequence ID" value="UJG42218.1"/>
    <property type="molecule type" value="Genomic_DNA"/>
</dbReference>
<accession>A0A9Y1BNB9</accession>
<sequence>MTKRNKSKFDRITWIVTELIIGFAAAGYGVYGLFKGLPEQKIVHIIISSIGGVLLLLAFSQILILRVKKKRIKEIKHCPKCGVEVQKGDEHCRKCGEKLN</sequence>
<feature type="transmembrane region" description="Helical" evidence="1">
    <location>
        <begin position="12"/>
        <end position="30"/>
    </location>
</feature>
<name>A0A9Y1BNB9_9ARCH</name>
<gene>
    <name evidence="2" type="ORF">K9W46_07330</name>
</gene>
<dbReference type="Gene3D" id="4.10.1060.50">
    <property type="match status" value="1"/>
</dbReference>
<protein>
    <submittedName>
        <fullName evidence="2">Zinc ribbon domain-containing protein</fullName>
    </submittedName>
</protein>
<evidence type="ECO:0000256" key="1">
    <source>
        <dbReference type="SAM" id="Phobius"/>
    </source>
</evidence>
<reference evidence="2" key="1">
    <citation type="journal article" date="2022" name="Nat. Microbiol.">
        <title>Unique mobile elements and scalable gene flow at the prokaryote-eukaryote boundary revealed by circularized Asgard archaea genomes.</title>
        <authorList>
            <person name="Wu F."/>
            <person name="Speth D.R."/>
            <person name="Philosof A."/>
            <person name="Cremiere A."/>
            <person name="Narayanan A."/>
            <person name="Barco R.A."/>
            <person name="Connon S.A."/>
            <person name="Amend J.P."/>
            <person name="Antoshechkin I.A."/>
            <person name="Orphan V.J."/>
        </authorList>
    </citation>
    <scope>NUCLEOTIDE SEQUENCE</scope>
    <source>
        <strain evidence="2">PR6</strain>
    </source>
</reference>
<evidence type="ECO:0000313" key="2">
    <source>
        <dbReference type="EMBL" id="UJG42218.1"/>
    </source>
</evidence>
<proteinExistence type="predicted"/>